<comment type="caution">
    <text evidence="1">The sequence shown here is derived from an EMBL/GenBank/DDBJ whole genome shotgun (WGS) entry which is preliminary data.</text>
</comment>
<dbReference type="OrthoDB" id="8448172at2"/>
<evidence type="ECO:0000313" key="1">
    <source>
        <dbReference type="EMBL" id="TCP31445.1"/>
    </source>
</evidence>
<dbReference type="InParanoid" id="A0A4R2PBZ8"/>
<accession>A0A4R2PBZ8</accession>
<dbReference type="EMBL" id="SLXO01000011">
    <property type="protein sequence ID" value="TCP31445.1"/>
    <property type="molecule type" value="Genomic_DNA"/>
</dbReference>
<sequence length="193" mass="20767">MDFDDHDALFETYPTLAGVRRFARLIPNTDWFARVGQPLDPVALDEARTYAAALGFPDAEPAILEDWQDAAAAAETLDLNTPAWEAEAQLRRDLALAAEAEVEPRVLELVMTGIAELAAEPVRDAAETTAALLGIHDEDFLRAASGGAVQACHQAALVLAAGQGAEHPFSLKFSLYEHGRWPVGIVGASFNIF</sequence>
<name>A0A4R2PBZ8_RHOSA</name>
<protein>
    <submittedName>
        <fullName evidence="1">Uncharacterized protein</fullName>
    </submittedName>
</protein>
<dbReference type="AlphaFoldDB" id="A0A4R2PBZ8"/>
<gene>
    <name evidence="1" type="ORF">EV659_11113</name>
</gene>
<organism evidence="1 2">
    <name type="scientific">Rhodothalassium salexigens DSM 2132</name>
    <dbReference type="NCBI Taxonomy" id="1188247"/>
    <lineage>
        <taxon>Bacteria</taxon>
        <taxon>Pseudomonadati</taxon>
        <taxon>Pseudomonadota</taxon>
        <taxon>Alphaproteobacteria</taxon>
        <taxon>Rhodothalassiales</taxon>
        <taxon>Rhodothalassiaceae</taxon>
        <taxon>Rhodothalassium</taxon>
    </lineage>
</organism>
<dbReference type="Proteomes" id="UP000295399">
    <property type="component" value="Unassembled WGS sequence"/>
</dbReference>
<dbReference type="RefSeq" id="WP_132709259.1">
    <property type="nucleotide sequence ID" value="NZ_JACIGF010000011.1"/>
</dbReference>
<proteinExistence type="predicted"/>
<reference evidence="1 2" key="1">
    <citation type="submission" date="2019-03" db="EMBL/GenBank/DDBJ databases">
        <title>Genomic Encyclopedia of Type Strains, Phase IV (KMG-IV): sequencing the most valuable type-strain genomes for metagenomic binning, comparative biology and taxonomic classification.</title>
        <authorList>
            <person name="Goeker M."/>
        </authorList>
    </citation>
    <scope>NUCLEOTIDE SEQUENCE [LARGE SCALE GENOMIC DNA]</scope>
    <source>
        <strain evidence="1 2">DSM 2132</strain>
    </source>
</reference>
<keyword evidence="2" id="KW-1185">Reference proteome</keyword>
<evidence type="ECO:0000313" key="2">
    <source>
        <dbReference type="Proteomes" id="UP000295399"/>
    </source>
</evidence>